<keyword evidence="2 5" id="KW-0238">DNA-binding</keyword>
<dbReference type="PROSITE" id="PS51118">
    <property type="entry name" value="HTH_HXLR"/>
    <property type="match status" value="1"/>
</dbReference>
<dbReference type="Pfam" id="PF01638">
    <property type="entry name" value="HxlR"/>
    <property type="match status" value="1"/>
</dbReference>
<accession>A0A1H2SZR9</accession>
<dbReference type="InterPro" id="IPR036388">
    <property type="entry name" value="WH-like_DNA-bd_sf"/>
</dbReference>
<reference evidence="5 6" key="1">
    <citation type="submission" date="2016-10" db="EMBL/GenBank/DDBJ databases">
        <authorList>
            <person name="de Groot N.N."/>
        </authorList>
    </citation>
    <scope>NUCLEOTIDE SEQUENCE [LARGE SCALE GENOMIC DNA]</scope>
    <source>
        <strain evidence="5 6">CPCC 202699</strain>
    </source>
</reference>
<dbReference type="PANTHER" id="PTHR33204">
    <property type="entry name" value="TRANSCRIPTIONAL REGULATOR, MARR FAMILY"/>
    <property type="match status" value="1"/>
</dbReference>
<keyword evidence="1" id="KW-0805">Transcription regulation</keyword>
<protein>
    <submittedName>
        <fullName evidence="5">DNA-binding transcriptional regulator, HxlR family</fullName>
    </submittedName>
</protein>
<proteinExistence type="predicted"/>
<keyword evidence="6" id="KW-1185">Reference proteome</keyword>
<evidence type="ECO:0000313" key="6">
    <source>
        <dbReference type="Proteomes" id="UP000199515"/>
    </source>
</evidence>
<feature type="domain" description="HTH hxlR-type" evidence="4">
    <location>
        <begin position="1"/>
        <end position="98"/>
    </location>
</feature>
<dbReference type="SUPFAM" id="SSF46785">
    <property type="entry name" value="Winged helix' DNA-binding domain"/>
    <property type="match status" value="1"/>
</dbReference>
<dbReference type="Proteomes" id="UP000199515">
    <property type="component" value="Unassembled WGS sequence"/>
</dbReference>
<organism evidence="5 6">
    <name type="scientific">Amycolatopsis xylanica</name>
    <dbReference type="NCBI Taxonomy" id="589385"/>
    <lineage>
        <taxon>Bacteria</taxon>
        <taxon>Bacillati</taxon>
        <taxon>Actinomycetota</taxon>
        <taxon>Actinomycetes</taxon>
        <taxon>Pseudonocardiales</taxon>
        <taxon>Pseudonocardiaceae</taxon>
        <taxon>Amycolatopsis</taxon>
    </lineage>
</organism>
<gene>
    <name evidence="5" type="ORF">SAMN05421504_101411</name>
</gene>
<dbReference type="STRING" id="589385.SAMN05421504_101411"/>
<name>A0A1H2SZR9_9PSEU</name>
<evidence type="ECO:0000256" key="3">
    <source>
        <dbReference type="ARBA" id="ARBA00023163"/>
    </source>
</evidence>
<evidence type="ECO:0000259" key="4">
    <source>
        <dbReference type="PROSITE" id="PS51118"/>
    </source>
</evidence>
<evidence type="ECO:0000256" key="2">
    <source>
        <dbReference type="ARBA" id="ARBA00023125"/>
    </source>
</evidence>
<dbReference type="EMBL" id="FNON01000001">
    <property type="protein sequence ID" value="SDW37193.1"/>
    <property type="molecule type" value="Genomic_DNA"/>
</dbReference>
<dbReference type="Gene3D" id="1.10.10.10">
    <property type="entry name" value="Winged helix-like DNA-binding domain superfamily/Winged helix DNA-binding domain"/>
    <property type="match status" value="1"/>
</dbReference>
<keyword evidence="3" id="KW-0804">Transcription</keyword>
<dbReference type="InterPro" id="IPR036390">
    <property type="entry name" value="WH_DNA-bd_sf"/>
</dbReference>
<dbReference type="AlphaFoldDB" id="A0A1H2SZR9"/>
<dbReference type="InterPro" id="IPR002577">
    <property type="entry name" value="HTH_HxlR"/>
</dbReference>
<evidence type="ECO:0000313" key="5">
    <source>
        <dbReference type="EMBL" id="SDW37193.1"/>
    </source>
</evidence>
<sequence>MAAFPIQIGGKWTAMIVLCLEAGPRRFGVLRRHLRPISAKVLAETLLAMERDGLVHRRPVPGADDGGIDYELAPLGRTLLGVIEHARAWARAHLEELSRSREGFDAANPAS</sequence>
<evidence type="ECO:0000256" key="1">
    <source>
        <dbReference type="ARBA" id="ARBA00023015"/>
    </source>
</evidence>
<dbReference type="GO" id="GO:0003677">
    <property type="term" value="F:DNA binding"/>
    <property type="evidence" value="ECO:0007669"/>
    <property type="project" value="UniProtKB-KW"/>
</dbReference>
<dbReference type="PANTHER" id="PTHR33204:SF37">
    <property type="entry name" value="HTH-TYPE TRANSCRIPTIONAL REGULATOR YODB"/>
    <property type="match status" value="1"/>
</dbReference>